<feature type="region of interest" description="Disordered" evidence="1">
    <location>
        <begin position="1640"/>
        <end position="1692"/>
    </location>
</feature>
<feature type="region of interest" description="Disordered" evidence="1">
    <location>
        <begin position="1186"/>
        <end position="1221"/>
    </location>
</feature>
<feature type="compositionally biased region" description="Low complexity" evidence="1">
    <location>
        <begin position="11"/>
        <end position="23"/>
    </location>
</feature>
<organism evidence="2 3">
    <name type="scientific">Sporisorium reilianum (strain SRZ2)</name>
    <name type="common">Maize head smut fungus</name>
    <dbReference type="NCBI Taxonomy" id="999809"/>
    <lineage>
        <taxon>Eukaryota</taxon>
        <taxon>Fungi</taxon>
        <taxon>Dikarya</taxon>
        <taxon>Basidiomycota</taxon>
        <taxon>Ustilaginomycotina</taxon>
        <taxon>Ustilaginomycetes</taxon>
        <taxon>Ustilaginales</taxon>
        <taxon>Ustilaginaceae</taxon>
        <taxon>Sporisorium</taxon>
    </lineage>
</organism>
<keyword evidence="3" id="KW-1185">Reference proteome</keyword>
<dbReference type="OrthoDB" id="3013446at2759"/>
<dbReference type="Proteomes" id="UP000008867">
    <property type="component" value="Chromosome 20"/>
</dbReference>
<sequence length="1916" mass="201631">MQDSHPPPASAPSSSSSLAVDSQSDLKRKPTWAQINFDDGFDLNLAASPSLGAPSGQTADLWSTSTQPSQPLAQSKAAATPPPPTHPDTSIPTHPNAKPLVQHDRKVSLSPESANKALPHLPAISGAPITDAADVEPSERRQPSAESQASVSTTTLPTSTSFASTVHSRMPSSQDGARTPKPPTTPQVHSFASPVVTAATPEQPQRSDLADTPTAHRRQSSANILLDRRQPPPPRPVSSADAYMNPIETLQSDNSSRPSTAMSHLSGSNWMHDGPSNRSSVGTSSSTPLNQAKRGSVLSFQTANSAGFTSGDEARTSDREHLTDDAFATSTHPAPAQVGAAAQPNQAARPWLDRGASGYGTSSDERFVPGGLPGSFWDEPASQTSATPAVDAAAAAAAAAASTSSVQPGLADMITNHANTNNADLRGVRESTALNPESILAPINTQGLAPASPSAPLSSTTVAAPSDETAQAARRSPDLVRDRRPSVPFPEDAVAPLPPAKDVRSVQPAGGALPFNTQHGGVGQRFDQTASPAPADMPSEAFRDQPSFAPDMLINGPADHRPVSDYRKKPLADISPAQKAAGLAHLQAQAKAAKQQVSMDMQTHTPPPTNPPTEAPPIPVLERGRRKSNASLTANVALAQAAAAGTGASRADAIERPDTPSAESVSQESSAPPDGEIEARAEWERRRRMKPKNGKKQLDSSKPQKGRSDAFKSQLRPLQLVPADNLNSTFADRNGIGARGNADRTSLAPGDRPAGAPAPVSADASRQTYSTQQLQKLQAREQRRSVGAFSAAMAAANVVSSGSNGPYPVFASPNTGPQKLGSRQYPGLMAQRSLVPPFELQHRPDGLPSGLIGPDGVRRSLNDPEVCLECMMRDEDMIDIRVVGEGIWERESDKDFEEAVRLEAEDAAAAANANGGAYGPSGSSGHGDSLSSHRGSRGSRKHRKRIGKGEALTVERLKLHTQMNPPASSFRWRTLQTFLAVQAKYIAMEQQRMRLEAEKKAKQNTDSISSRGSIVVLDAPAPALGQQPERGLSSPFAPPREAFAAAAAAAAAATAAAAAAVVAPSRQSMLQTSTDDSGLTPQEKEKERDVAAAQAARKKVTAGAAAQTPTTTPPLGMPAYPVTPLQTRTLPKAIPVRSGSEPEEQLGGPAVTGGVVTPSSGRRVPFGSAQAARVASVQDLRSAADVSRSASAGYPPSPADSLMPPSRSMMGTSPTGTPSRLAARSGASQLSLMHSGSIIDMHVAQEDRAQHRINQNGFLPGTPLGVESPAALNRSFYGFPGDGDSSLPDAAAFERSRMVSSDGYVNPMEAGPRGLDLDRDDSLQRKKKGFRGLFSKLTGSSGGPSRENSGGAAAGDSVNGSIASRNASKRSQGSAADSPGPRQNSFSADRSLDAASPPLNGMLSKARKSTSSFFRNGTEPDVKPRARPLQQSGSGSNSIFQNPPGMASQNSLDLGPFQPASPQATALGSPNSRMMQQQQQQQLQQQRKPPNALMQKYLTSPSPQTQASPVSSPVPMSQSPLSNGLVGDRQPVYPNDATRNGRMSSFASMRDLRPSALQPIPDVQQQADETDARKSMRSSGGSASLRKELPSMPSSTVDSERQRTASIGAAGGVRSSVLAPLSPMQAAYGASAEASYGTLADDASISSPRRPPKNPRRPDGSLDQPGFVDTNGRGNEGLLAPRREFPQQGRSYSEAYTGAISSPVSAEQPNRKSIFRLPFGRKKRESTFGGAADKSNPSIVIGGADGLVGQAQPRSTSSSFLPKLRSRKSYAGLGVPKASFQAERQRVLSTPAHDNGTLPPRSQSAFGMAPTQRFMSMDLPRRSINVGRGNARNRLSTVQYGAAEDDEDDEEDDEMEREPGYEAEFNRYAQEAAEERYLNTGSRGGRDVSFGRKSLNLLREGFKMPLRTVSGDQKKR</sequence>
<accession>E6ZUT0</accession>
<proteinExistence type="predicted"/>
<feature type="compositionally biased region" description="Low complexity" evidence="1">
    <location>
        <begin position="1147"/>
        <end position="1158"/>
    </location>
</feature>
<feature type="compositionally biased region" description="Polar residues" evidence="1">
    <location>
        <begin position="1358"/>
        <end position="1388"/>
    </location>
</feature>
<feature type="compositionally biased region" description="Polar residues" evidence="1">
    <location>
        <begin position="1209"/>
        <end position="1218"/>
    </location>
</feature>
<feature type="compositionally biased region" description="Polar residues" evidence="1">
    <location>
        <begin position="1460"/>
        <end position="1475"/>
    </location>
</feature>
<feature type="region of interest" description="Disordered" evidence="1">
    <location>
        <begin position="589"/>
        <end position="620"/>
    </location>
</feature>
<feature type="compositionally biased region" description="Polar residues" evidence="1">
    <location>
        <begin position="661"/>
        <end position="670"/>
    </location>
</feature>
<feature type="compositionally biased region" description="Low complexity" evidence="1">
    <location>
        <begin position="748"/>
        <end position="759"/>
    </location>
</feature>
<feature type="compositionally biased region" description="Low complexity" evidence="1">
    <location>
        <begin position="1091"/>
        <end position="1110"/>
    </location>
</feature>
<feature type="compositionally biased region" description="Low complexity" evidence="1">
    <location>
        <begin position="1508"/>
        <end position="1522"/>
    </location>
</feature>
<feature type="region of interest" description="Disordered" evidence="1">
    <location>
        <begin position="1825"/>
        <end position="1865"/>
    </location>
</feature>
<name>E6ZUT0_SPORE</name>
<feature type="region of interest" description="Disordered" evidence="1">
    <location>
        <begin position="1557"/>
        <end position="1603"/>
    </location>
</feature>
<evidence type="ECO:0000256" key="1">
    <source>
        <dbReference type="SAM" id="MobiDB-lite"/>
    </source>
</evidence>
<feature type="compositionally biased region" description="Basic and acidic residues" evidence="1">
    <location>
        <begin position="475"/>
        <end position="485"/>
    </location>
</feature>
<feature type="compositionally biased region" description="Acidic residues" evidence="1">
    <location>
        <begin position="1843"/>
        <end position="1856"/>
    </location>
</feature>
<protein>
    <submittedName>
        <fullName evidence="2">Uncharacterized protein</fullName>
    </submittedName>
</protein>
<reference evidence="2 3" key="1">
    <citation type="journal article" date="2010" name="Science">
        <title>Pathogenicity determinants in smut fungi revealed by genome comparison.</title>
        <authorList>
            <person name="Schirawski J."/>
            <person name="Mannhaupt G."/>
            <person name="Muench K."/>
            <person name="Brefort T."/>
            <person name="Schipper K."/>
            <person name="Doehlemann G."/>
            <person name="Di Stasio M."/>
            <person name="Roessel N."/>
            <person name="Mendoza-Mendoza A."/>
            <person name="Pester D."/>
            <person name="Mueller O."/>
            <person name="Winterberg B."/>
            <person name="Meyer E."/>
            <person name="Ghareeb H."/>
            <person name="Wollenberg T."/>
            <person name="Muensterkoetter M."/>
            <person name="Wong P."/>
            <person name="Walter M."/>
            <person name="Stukenbrock E."/>
            <person name="Gueldener U."/>
            <person name="Kahmann R."/>
        </authorList>
    </citation>
    <scope>NUCLEOTIDE SEQUENCE [LARGE SCALE GENOMIC DNA]</scope>
    <source>
        <strain evidence="3">SRZ2</strain>
    </source>
</reference>
<evidence type="ECO:0000313" key="3">
    <source>
        <dbReference type="Proteomes" id="UP000008867"/>
    </source>
</evidence>
<feature type="region of interest" description="Disordered" evidence="1">
    <location>
        <begin position="445"/>
        <end position="565"/>
    </location>
</feature>
<feature type="compositionally biased region" description="Polar residues" evidence="1">
    <location>
        <begin position="1497"/>
        <end position="1507"/>
    </location>
</feature>
<feature type="region of interest" description="Disordered" evidence="1">
    <location>
        <begin position="1330"/>
        <end position="1542"/>
    </location>
</feature>
<feature type="compositionally biased region" description="Polar residues" evidence="1">
    <location>
        <begin position="1065"/>
        <end position="1080"/>
    </location>
</feature>
<dbReference type="HOGENOM" id="CLU_235491_0_0_1"/>
<feature type="compositionally biased region" description="Pro residues" evidence="1">
    <location>
        <begin position="605"/>
        <end position="619"/>
    </location>
</feature>
<feature type="compositionally biased region" description="Low complexity" evidence="1">
    <location>
        <begin position="1476"/>
        <end position="1486"/>
    </location>
</feature>
<feature type="compositionally biased region" description="Polar residues" evidence="1">
    <location>
        <begin position="1429"/>
        <end position="1452"/>
    </location>
</feature>
<feature type="region of interest" description="Disordered" evidence="1">
    <location>
        <begin position="1136"/>
        <end position="1161"/>
    </location>
</feature>
<gene>
    <name evidence="2" type="ORF">sr13455</name>
</gene>
<feature type="compositionally biased region" description="Polar residues" evidence="1">
    <location>
        <begin position="55"/>
        <end position="73"/>
    </location>
</feature>
<feature type="compositionally biased region" description="Low complexity" evidence="1">
    <location>
        <begin position="276"/>
        <end position="286"/>
    </location>
</feature>
<feature type="compositionally biased region" description="Low complexity" evidence="1">
    <location>
        <begin position="150"/>
        <end position="165"/>
    </location>
</feature>
<feature type="compositionally biased region" description="Basic residues" evidence="1">
    <location>
        <begin position="686"/>
        <end position="695"/>
    </location>
</feature>
<feature type="compositionally biased region" description="Basic residues" evidence="1">
    <location>
        <begin position="934"/>
        <end position="946"/>
    </location>
</feature>
<feature type="compositionally biased region" description="Polar residues" evidence="1">
    <location>
        <begin position="298"/>
        <end position="308"/>
    </location>
</feature>
<feature type="compositionally biased region" description="Gly residues" evidence="1">
    <location>
        <begin position="916"/>
        <end position="925"/>
    </location>
</feature>
<feature type="region of interest" description="Disordered" evidence="1">
    <location>
        <begin position="912"/>
        <end position="953"/>
    </location>
</feature>
<feature type="compositionally biased region" description="Polar residues" evidence="1">
    <location>
        <begin position="166"/>
        <end position="176"/>
    </location>
</feature>
<dbReference type="EMBL" id="FQ311442">
    <property type="protein sequence ID" value="CBQ70987.1"/>
    <property type="molecule type" value="Genomic_DNA"/>
</dbReference>
<feature type="region of interest" description="Disordered" evidence="1">
    <location>
        <begin position="1065"/>
        <end position="1123"/>
    </location>
</feature>
<feature type="compositionally biased region" description="Low complexity" evidence="1">
    <location>
        <begin position="333"/>
        <end position="348"/>
    </location>
</feature>
<feature type="region of interest" description="Disordered" evidence="1">
    <location>
        <begin position="43"/>
        <end position="382"/>
    </location>
</feature>
<feature type="region of interest" description="Disordered" evidence="1">
    <location>
        <begin position="1"/>
        <end position="27"/>
    </location>
</feature>
<dbReference type="eggNOG" id="ENOG502S33V">
    <property type="taxonomic scope" value="Eukaryota"/>
</dbReference>
<dbReference type="VEuPathDB" id="FungiDB:sr13455"/>
<feature type="compositionally biased region" description="Low complexity" evidence="1">
    <location>
        <begin position="448"/>
        <end position="466"/>
    </location>
</feature>
<feature type="compositionally biased region" description="Polar residues" evidence="1">
    <location>
        <begin position="248"/>
        <end position="269"/>
    </location>
</feature>
<evidence type="ECO:0000313" key="2">
    <source>
        <dbReference type="EMBL" id="CBQ70987.1"/>
    </source>
</evidence>
<feature type="region of interest" description="Disordered" evidence="1">
    <location>
        <begin position="644"/>
        <end position="772"/>
    </location>
</feature>
<feature type="compositionally biased region" description="Pro residues" evidence="1">
    <location>
        <begin position="1"/>
        <end position="10"/>
    </location>
</feature>
<feature type="compositionally biased region" description="Basic and acidic residues" evidence="1">
    <location>
        <begin position="312"/>
        <end position="324"/>
    </location>
</feature>